<feature type="transmembrane region" description="Helical" evidence="1">
    <location>
        <begin position="32"/>
        <end position="50"/>
    </location>
</feature>
<sequence length="54" mass="5811">MNLFELILGILVTAGFGYALVKNIWKPGFGFALLRVETVLGLAVGIYVIISSVI</sequence>
<protein>
    <submittedName>
        <fullName evidence="2">Uncharacterized protein</fullName>
    </submittedName>
</protein>
<gene>
    <name evidence="2" type="ORF">ACFS7Z_10010</name>
</gene>
<evidence type="ECO:0000313" key="3">
    <source>
        <dbReference type="Proteomes" id="UP001597641"/>
    </source>
</evidence>
<proteinExistence type="predicted"/>
<dbReference type="EMBL" id="JBHUOX010000006">
    <property type="protein sequence ID" value="MFD3000694.1"/>
    <property type="molecule type" value="Genomic_DNA"/>
</dbReference>
<organism evidence="2 3">
    <name type="scientific">Pontibacter toksunensis</name>
    <dbReference type="NCBI Taxonomy" id="1332631"/>
    <lineage>
        <taxon>Bacteria</taxon>
        <taxon>Pseudomonadati</taxon>
        <taxon>Bacteroidota</taxon>
        <taxon>Cytophagia</taxon>
        <taxon>Cytophagales</taxon>
        <taxon>Hymenobacteraceae</taxon>
        <taxon>Pontibacter</taxon>
    </lineage>
</organism>
<keyword evidence="1" id="KW-0812">Transmembrane</keyword>
<dbReference type="Proteomes" id="UP001597641">
    <property type="component" value="Unassembled WGS sequence"/>
</dbReference>
<feature type="transmembrane region" description="Helical" evidence="1">
    <location>
        <begin position="6"/>
        <end position="25"/>
    </location>
</feature>
<reference evidence="3" key="1">
    <citation type="journal article" date="2019" name="Int. J. Syst. Evol. Microbiol.">
        <title>The Global Catalogue of Microorganisms (GCM) 10K type strain sequencing project: providing services to taxonomists for standard genome sequencing and annotation.</title>
        <authorList>
            <consortium name="The Broad Institute Genomics Platform"/>
            <consortium name="The Broad Institute Genome Sequencing Center for Infectious Disease"/>
            <person name="Wu L."/>
            <person name="Ma J."/>
        </authorList>
    </citation>
    <scope>NUCLEOTIDE SEQUENCE [LARGE SCALE GENOMIC DNA]</scope>
    <source>
        <strain evidence="3">KCTC 23984</strain>
    </source>
</reference>
<keyword evidence="1" id="KW-0472">Membrane</keyword>
<dbReference type="RefSeq" id="WP_377483970.1">
    <property type="nucleotide sequence ID" value="NZ_JBHUOX010000006.1"/>
</dbReference>
<evidence type="ECO:0000313" key="2">
    <source>
        <dbReference type="EMBL" id="MFD3000694.1"/>
    </source>
</evidence>
<keyword evidence="1" id="KW-1133">Transmembrane helix</keyword>
<keyword evidence="3" id="KW-1185">Reference proteome</keyword>
<accession>A0ABW6BWC3</accession>
<evidence type="ECO:0000256" key="1">
    <source>
        <dbReference type="SAM" id="Phobius"/>
    </source>
</evidence>
<comment type="caution">
    <text evidence="2">The sequence shown here is derived from an EMBL/GenBank/DDBJ whole genome shotgun (WGS) entry which is preliminary data.</text>
</comment>
<name>A0ABW6BWC3_9BACT</name>